<evidence type="ECO:0000259" key="7">
    <source>
        <dbReference type="PROSITE" id="PS50090"/>
    </source>
</evidence>
<feature type="domain" description="Myb-like" evidence="7">
    <location>
        <begin position="134"/>
        <end position="184"/>
    </location>
</feature>
<evidence type="ECO:0000256" key="2">
    <source>
        <dbReference type="ARBA" id="ARBA00022737"/>
    </source>
</evidence>
<keyword evidence="3" id="KW-0805">Transcription regulation</keyword>
<dbReference type="GO" id="GO:0005634">
    <property type="term" value="C:nucleus"/>
    <property type="evidence" value="ECO:0007669"/>
    <property type="project" value="UniProtKB-SubCell"/>
</dbReference>
<dbReference type="SMART" id="SM00717">
    <property type="entry name" value="SANT"/>
    <property type="match status" value="3"/>
</dbReference>
<dbReference type="AlphaFoldDB" id="A0A2U1P2R3"/>
<keyword evidence="10" id="KW-1185">Reference proteome</keyword>
<reference evidence="9 10" key="1">
    <citation type="journal article" date="2018" name="Mol. Plant">
        <title>The genome of Artemisia annua provides insight into the evolution of Asteraceae family and artemisinin biosynthesis.</title>
        <authorList>
            <person name="Shen Q."/>
            <person name="Zhang L."/>
            <person name="Liao Z."/>
            <person name="Wang S."/>
            <person name="Yan T."/>
            <person name="Shi P."/>
            <person name="Liu M."/>
            <person name="Fu X."/>
            <person name="Pan Q."/>
            <person name="Wang Y."/>
            <person name="Lv Z."/>
            <person name="Lu X."/>
            <person name="Zhang F."/>
            <person name="Jiang W."/>
            <person name="Ma Y."/>
            <person name="Chen M."/>
            <person name="Hao X."/>
            <person name="Li L."/>
            <person name="Tang Y."/>
            <person name="Lv G."/>
            <person name="Zhou Y."/>
            <person name="Sun X."/>
            <person name="Brodelius P.E."/>
            <person name="Rose J.K.C."/>
            <person name="Tang K."/>
        </authorList>
    </citation>
    <scope>NUCLEOTIDE SEQUENCE [LARGE SCALE GENOMIC DNA]</scope>
    <source>
        <strain evidence="10">cv. Huhao1</strain>
        <tissue evidence="9">Leaf</tissue>
    </source>
</reference>
<name>A0A2U1P2R3_ARTAN</name>
<comment type="subcellular location">
    <subcellularLocation>
        <location evidence="1">Nucleus</location>
    </subcellularLocation>
</comment>
<dbReference type="CDD" id="cd00167">
    <property type="entry name" value="SANT"/>
    <property type="match status" value="3"/>
</dbReference>
<dbReference type="FunFam" id="1.10.10.60:FF:000016">
    <property type="entry name" value="Transcriptional activator Myb isoform A"/>
    <property type="match status" value="1"/>
</dbReference>
<keyword evidence="2" id="KW-0677">Repeat</keyword>
<feature type="domain" description="HTH myb-type" evidence="8">
    <location>
        <begin position="82"/>
        <end position="137"/>
    </location>
</feature>
<dbReference type="InterPro" id="IPR017930">
    <property type="entry name" value="Myb_dom"/>
</dbReference>
<protein>
    <submittedName>
        <fullName evidence="9">Myb-related protein 3R-1</fullName>
    </submittedName>
</protein>
<dbReference type="InterPro" id="IPR050560">
    <property type="entry name" value="MYB_TF"/>
</dbReference>
<dbReference type="FunFam" id="1.10.10.60:FF:000010">
    <property type="entry name" value="Transcriptional activator Myb isoform A"/>
    <property type="match status" value="1"/>
</dbReference>
<feature type="domain" description="Myb-like" evidence="7">
    <location>
        <begin position="35"/>
        <end position="81"/>
    </location>
</feature>
<dbReference type="GO" id="GO:0000978">
    <property type="term" value="F:RNA polymerase II cis-regulatory region sequence-specific DNA binding"/>
    <property type="evidence" value="ECO:0007669"/>
    <property type="project" value="TreeGrafter"/>
</dbReference>
<evidence type="ECO:0000256" key="4">
    <source>
        <dbReference type="ARBA" id="ARBA00023125"/>
    </source>
</evidence>
<gene>
    <name evidence="9" type="ORF">CTI12_AA200290</name>
</gene>
<dbReference type="PROSITE" id="PS51294">
    <property type="entry name" value="HTH_MYB"/>
    <property type="match status" value="3"/>
</dbReference>
<organism evidence="9 10">
    <name type="scientific">Artemisia annua</name>
    <name type="common">Sweet wormwood</name>
    <dbReference type="NCBI Taxonomy" id="35608"/>
    <lineage>
        <taxon>Eukaryota</taxon>
        <taxon>Viridiplantae</taxon>
        <taxon>Streptophyta</taxon>
        <taxon>Embryophyta</taxon>
        <taxon>Tracheophyta</taxon>
        <taxon>Spermatophyta</taxon>
        <taxon>Magnoliopsida</taxon>
        <taxon>eudicotyledons</taxon>
        <taxon>Gunneridae</taxon>
        <taxon>Pentapetalae</taxon>
        <taxon>asterids</taxon>
        <taxon>campanulids</taxon>
        <taxon>Asterales</taxon>
        <taxon>Asteraceae</taxon>
        <taxon>Asteroideae</taxon>
        <taxon>Anthemideae</taxon>
        <taxon>Artemisiinae</taxon>
        <taxon>Artemisia</taxon>
    </lineage>
</organism>
<dbReference type="PROSITE" id="PS50090">
    <property type="entry name" value="MYB_LIKE"/>
    <property type="match status" value="3"/>
</dbReference>
<keyword evidence="6" id="KW-0539">Nucleus</keyword>
<sequence>MEGDSTAVSDGLRGRRIIRRDLNGRTTGPIRRSTKGQWTEEEDETLKSAVKKFGAKNWKEVAKCFEGRKDAQCSHRWHKVLNPKVVKGPWTKEEDEDLVRLVKIYGTKNWSTIAKYLPGHIGKQCRERWHNNLNPDINKEPWTKDEEMMLIIKHKAYGNKWAELTKFLPRRTDNAIKNHWNNSLSKKLDTYMESGLLETFQGLPSVVNESTPTTSSRYEEDQPVDMLEALLADDMIQPAGDLQWLSQLFTSENDFPDMTPPLDGSSDPLLYQQSYCSESMPSQLPSCQVQQPHGVLVEHASVENSGIFGETPLKNSLESPSQWKYPSPPFVLGPPIDTDITLADVEGYDALGLMKQPSEQIAPEEIYANAREVLGGETPDSLLKKRLLQKSESSRQDSNILIQDLQESDVFNVTKYDPYSVARCMGVLNGMVNGALMTKDSPLLYLAMDFFEDAVKRELFMTIRDDSARLKWLQHKQDQGN</sequence>
<keyword evidence="5" id="KW-0804">Transcription</keyword>
<evidence type="ECO:0000259" key="8">
    <source>
        <dbReference type="PROSITE" id="PS51294"/>
    </source>
</evidence>
<evidence type="ECO:0000256" key="3">
    <source>
        <dbReference type="ARBA" id="ARBA00023015"/>
    </source>
</evidence>
<accession>A0A2U1P2R3</accession>
<evidence type="ECO:0000256" key="6">
    <source>
        <dbReference type="ARBA" id="ARBA00023242"/>
    </source>
</evidence>
<proteinExistence type="predicted"/>
<feature type="domain" description="HTH myb-type" evidence="8">
    <location>
        <begin position="35"/>
        <end position="81"/>
    </location>
</feature>
<comment type="caution">
    <text evidence="9">The sequence shown here is derived from an EMBL/GenBank/DDBJ whole genome shotgun (WGS) entry which is preliminary data.</text>
</comment>
<dbReference type="Proteomes" id="UP000245207">
    <property type="component" value="Unassembled WGS sequence"/>
</dbReference>
<feature type="domain" description="Myb-like" evidence="7">
    <location>
        <begin position="82"/>
        <end position="133"/>
    </location>
</feature>
<dbReference type="Pfam" id="PF13921">
    <property type="entry name" value="Myb_DNA-bind_6"/>
    <property type="match status" value="1"/>
</dbReference>
<dbReference type="PANTHER" id="PTHR45614">
    <property type="entry name" value="MYB PROTEIN-RELATED"/>
    <property type="match status" value="1"/>
</dbReference>
<dbReference type="EMBL" id="PKPP01001778">
    <property type="protein sequence ID" value="PWA80007.1"/>
    <property type="molecule type" value="Genomic_DNA"/>
</dbReference>
<keyword evidence="4" id="KW-0238">DNA-binding</keyword>
<dbReference type="Gene3D" id="1.10.10.60">
    <property type="entry name" value="Homeodomain-like"/>
    <property type="match status" value="3"/>
</dbReference>
<evidence type="ECO:0000313" key="9">
    <source>
        <dbReference type="EMBL" id="PWA80007.1"/>
    </source>
</evidence>
<evidence type="ECO:0000313" key="10">
    <source>
        <dbReference type="Proteomes" id="UP000245207"/>
    </source>
</evidence>
<dbReference type="Pfam" id="PF00249">
    <property type="entry name" value="Myb_DNA-binding"/>
    <property type="match status" value="1"/>
</dbReference>
<dbReference type="GO" id="GO:0000981">
    <property type="term" value="F:DNA-binding transcription factor activity, RNA polymerase II-specific"/>
    <property type="evidence" value="ECO:0007669"/>
    <property type="project" value="TreeGrafter"/>
</dbReference>
<evidence type="ECO:0000256" key="1">
    <source>
        <dbReference type="ARBA" id="ARBA00004123"/>
    </source>
</evidence>
<evidence type="ECO:0000256" key="5">
    <source>
        <dbReference type="ARBA" id="ARBA00023163"/>
    </source>
</evidence>
<dbReference type="OrthoDB" id="2143914at2759"/>
<dbReference type="STRING" id="35608.A0A2U1P2R3"/>
<feature type="domain" description="HTH myb-type" evidence="8">
    <location>
        <begin position="138"/>
        <end position="188"/>
    </location>
</feature>
<dbReference type="SUPFAM" id="SSF46689">
    <property type="entry name" value="Homeodomain-like"/>
    <property type="match status" value="2"/>
</dbReference>
<dbReference type="InterPro" id="IPR001005">
    <property type="entry name" value="SANT/Myb"/>
</dbReference>
<dbReference type="InterPro" id="IPR009057">
    <property type="entry name" value="Homeodomain-like_sf"/>
</dbReference>
<dbReference type="PANTHER" id="PTHR45614:SF266">
    <property type="entry name" value="TRANSCRIPTION FACTOR MYB3R-4"/>
    <property type="match status" value="1"/>
</dbReference>